<dbReference type="GO" id="GO:0004623">
    <property type="term" value="F:phospholipase A2 activity"/>
    <property type="evidence" value="ECO:0007669"/>
    <property type="project" value="InterPro"/>
</dbReference>
<evidence type="ECO:0000313" key="3">
    <source>
        <dbReference type="Proteomes" id="UP000637578"/>
    </source>
</evidence>
<protein>
    <recommendedName>
        <fullName evidence="4">Prokaryotic phospholipase A2</fullName>
    </recommendedName>
</protein>
<keyword evidence="3" id="KW-1185">Reference proteome</keyword>
<feature type="signal peptide" evidence="1">
    <location>
        <begin position="1"/>
        <end position="23"/>
    </location>
</feature>
<evidence type="ECO:0000256" key="1">
    <source>
        <dbReference type="SAM" id="SignalP"/>
    </source>
</evidence>
<reference evidence="2" key="1">
    <citation type="journal article" date="2014" name="Int. J. Syst. Evol. Microbiol.">
        <title>Complete genome sequence of Corynebacterium casei LMG S-19264T (=DSM 44701T), isolated from a smear-ripened cheese.</title>
        <authorList>
            <consortium name="US DOE Joint Genome Institute (JGI-PGF)"/>
            <person name="Walter F."/>
            <person name="Albersmeier A."/>
            <person name="Kalinowski J."/>
            <person name="Ruckert C."/>
        </authorList>
    </citation>
    <scope>NUCLEOTIDE SEQUENCE</scope>
    <source>
        <strain evidence="2">CGMCC 4.5737</strain>
    </source>
</reference>
<feature type="chain" id="PRO_5039642209" description="Prokaryotic phospholipase A2" evidence="1">
    <location>
        <begin position="24"/>
        <end position="192"/>
    </location>
</feature>
<reference evidence="2" key="2">
    <citation type="submission" date="2020-09" db="EMBL/GenBank/DDBJ databases">
        <authorList>
            <person name="Sun Q."/>
            <person name="Zhou Y."/>
        </authorList>
    </citation>
    <scope>NUCLEOTIDE SEQUENCE</scope>
    <source>
        <strain evidence="2">CGMCC 4.5737</strain>
    </source>
</reference>
<name>A0A8J3CBN0_9PSEU</name>
<dbReference type="InterPro" id="IPR015141">
    <property type="entry name" value="PLipase_A2_prok/fun"/>
</dbReference>
<dbReference type="Proteomes" id="UP000637578">
    <property type="component" value="Unassembled WGS sequence"/>
</dbReference>
<dbReference type="GO" id="GO:0050482">
    <property type="term" value="P:arachidonate secretion"/>
    <property type="evidence" value="ECO:0007669"/>
    <property type="project" value="InterPro"/>
</dbReference>
<comment type="caution">
    <text evidence="2">The sequence shown here is derived from an EMBL/GenBank/DDBJ whole genome shotgun (WGS) entry which is preliminary data.</text>
</comment>
<dbReference type="InterPro" id="IPR036444">
    <property type="entry name" value="PLipase_A2_dom_sf"/>
</dbReference>
<accession>A0A8J3CBN0</accession>
<dbReference type="Pfam" id="PF09056">
    <property type="entry name" value="Phospholip_A2_3"/>
    <property type="match status" value="1"/>
</dbReference>
<dbReference type="GO" id="GO:0006644">
    <property type="term" value="P:phospholipid metabolic process"/>
    <property type="evidence" value="ECO:0007669"/>
    <property type="project" value="InterPro"/>
</dbReference>
<dbReference type="SUPFAM" id="SSF48619">
    <property type="entry name" value="Phospholipase A2, PLA2"/>
    <property type="match status" value="1"/>
</dbReference>
<evidence type="ECO:0008006" key="4">
    <source>
        <dbReference type="Google" id="ProtNLM"/>
    </source>
</evidence>
<proteinExistence type="predicted"/>
<keyword evidence="1" id="KW-0732">Signal</keyword>
<dbReference type="EMBL" id="BMMK01000025">
    <property type="protein sequence ID" value="GGM70578.1"/>
    <property type="molecule type" value="Genomic_DNA"/>
</dbReference>
<evidence type="ECO:0000313" key="2">
    <source>
        <dbReference type="EMBL" id="GGM70578.1"/>
    </source>
</evidence>
<dbReference type="Gene3D" id="1.20.90.10">
    <property type="entry name" value="Phospholipase A2 domain"/>
    <property type="match status" value="1"/>
</dbReference>
<gene>
    <name evidence="2" type="ORF">GCM10012275_46220</name>
</gene>
<sequence>MFSFRMRTAVAALIAAGSLTSLATVQAGAAPEAAPKATCNQNMELRQLVDCVLFQTTMDQFLNYAGGKSFEDKGLIWKTNLCTGVPSDGSYYNFSNACRRHDFGYWNYPTRLRDQSESTRKRVDDRFLADMKDSCTTSNNKPKCLDRAERYYSGVRQLGSLFFKPVRNPREINAANSPTARTLQEAYRQGRL</sequence>
<dbReference type="AlphaFoldDB" id="A0A8J3CBN0"/>
<organism evidence="2 3">
    <name type="scientific">Longimycelium tulufanense</name>
    <dbReference type="NCBI Taxonomy" id="907463"/>
    <lineage>
        <taxon>Bacteria</taxon>
        <taxon>Bacillati</taxon>
        <taxon>Actinomycetota</taxon>
        <taxon>Actinomycetes</taxon>
        <taxon>Pseudonocardiales</taxon>
        <taxon>Pseudonocardiaceae</taxon>
        <taxon>Longimycelium</taxon>
    </lineage>
</organism>